<accession>A0A5B7EE47</accession>
<keyword evidence="2" id="KW-1185">Reference proteome</keyword>
<dbReference type="AlphaFoldDB" id="A0A5B7EE47"/>
<organism evidence="1 2">
    <name type="scientific">Portunus trituberculatus</name>
    <name type="common">Swimming crab</name>
    <name type="synonym">Neptunus trituberculatus</name>
    <dbReference type="NCBI Taxonomy" id="210409"/>
    <lineage>
        <taxon>Eukaryota</taxon>
        <taxon>Metazoa</taxon>
        <taxon>Ecdysozoa</taxon>
        <taxon>Arthropoda</taxon>
        <taxon>Crustacea</taxon>
        <taxon>Multicrustacea</taxon>
        <taxon>Malacostraca</taxon>
        <taxon>Eumalacostraca</taxon>
        <taxon>Eucarida</taxon>
        <taxon>Decapoda</taxon>
        <taxon>Pleocyemata</taxon>
        <taxon>Brachyura</taxon>
        <taxon>Eubrachyura</taxon>
        <taxon>Portunoidea</taxon>
        <taxon>Portunidae</taxon>
        <taxon>Portuninae</taxon>
        <taxon>Portunus</taxon>
    </lineage>
</organism>
<comment type="caution">
    <text evidence="1">The sequence shown here is derived from an EMBL/GenBank/DDBJ whole genome shotgun (WGS) entry which is preliminary data.</text>
</comment>
<evidence type="ECO:0000313" key="1">
    <source>
        <dbReference type="EMBL" id="MPC30994.1"/>
    </source>
</evidence>
<dbReference type="Proteomes" id="UP000324222">
    <property type="component" value="Unassembled WGS sequence"/>
</dbReference>
<sequence length="68" mass="7435">MCRVFSGFVCFDDLRFDASRKVACCCCFGTPCRLLTCLEGPRPGGGGNTQRRRDYHVRVSAGIVSGVE</sequence>
<proteinExistence type="predicted"/>
<evidence type="ECO:0000313" key="2">
    <source>
        <dbReference type="Proteomes" id="UP000324222"/>
    </source>
</evidence>
<dbReference type="EMBL" id="VSRR010002347">
    <property type="protein sequence ID" value="MPC30994.1"/>
    <property type="molecule type" value="Genomic_DNA"/>
</dbReference>
<protein>
    <submittedName>
        <fullName evidence="1">Uncharacterized protein</fullName>
    </submittedName>
</protein>
<reference evidence="1 2" key="1">
    <citation type="submission" date="2019-05" db="EMBL/GenBank/DDBJ databases">
        <title>Another draft genome of Portunus trituberculatus and its Hox gene families provides insights of decapod evolution.</title>
        <authorList>
            <person name="Jeong J.-H."/>
            <person name="Song I."/>
            <person name="Kim S."/>
            <person name="Choi T."/>
            <person name="Kim D."/>
            <person name="Ryu S."/>
            <person name="Kim W."/>
        </authorList>
    </citation>
    <scope>NUCLEOTIDE SEQUENCE [LARGE SCALE GENOMIC DNA]</scope>
    <source>
        <tissue evidence="1">Muscle</tissue>
    </source>
</reference>
<name>A0A5B7EE47_PORTR</name>
<gene>
    <name evidence="1" type="ORF">E2C01_024266</name>
</gene>